<dbReference type="AlphaFoldDB" id="A0A0S4KSL7"/>
<keyword evidence="1" id="KW-0812">Transmembrane</keyword>
<keyword evidence="1" id="KW-1133">Transmembrane helix</keyword>
<organism evidence="2 3">
    <name type="scientific">Candidatus Nitrospira inopinata</name>
    <dbReference type="NCBI Taxonomy" id="1715989"/>
    <lineage>
        <taxon>Bacteria</taxon>
        <taxon>Pseudomonadati</taxon>
        <taxon>Nitrospirota</taxon>
        <taxon>Nitrospiria</taxon>
        <taxon>Nitrospirales</taxon>
        <taxon>Nitrospiraceae</taxon>
        <taxon>Nitrospira</taxon>
    </lineage>
</organism>
<evidence type="ECO:0000313" key="3">
    <source>
        <dbReference type="Proteomes" id="UP000066284"/>
    </source>
</evidence>
<evidence type="ECO:0000256" key="1">
    <source>
        <dbReference type="SAM" id="Phobius"/>
    </source>
</evidence>
<accession>A0A0S4KSL7</accession>
<evidence type="ECO:0000313" key="2">
    <source>
        <dbReference type="EMBL" id="CUQ66170.1"/>
    </source>
</evidence>
<keyword evidence="1" id="KW-0472">Membrane</keyword>
<name>A0A0S4KSL7_9BACT</name>
<dbReference type="STRING" id="1715989.NITINOP_1195"/>
<feature type="transmembrane region" description="Helical" evidence="1">
    <location>
        <begin position="33"/>
        <end position="53"/>
    </location>
</feature>
<proteinExistence type="predicted"/>
<reference evidence="3" key="1">
    <citation type="submission" date="2015-09" db="EMBL/GenBank/DDBJ databases">
        <authorList>
            <person name="Daims H."/>
        </authorList>
    </citation>
    <scope>NUCLEOTIDE SEQUENCE [LARGE SCALE GENOMIC DNA]</scope>
</reference>
<sequence>MLYFENRALGHLGSMLGVTTIERDLMGTRGRSLAWLLLAVGLLPGCAGEFVMFHSESGSPILIARRAYSADACVQKVKEDAARLGVTFRYIHLRGNLAGRSLLWPLEPGYACEAAIGPEQLPIGAYPNGARLLMKGS</sequence>
<dbReference type="Proteomes" id="UP000066284">
    <property type="component" value="Chromosome 1"/>
</dbReference>
<dbReference type="RefSeq" id="WP_158023239.1">
    <property type="nucleotide sequence ID" value="NZ_LN885086.1"/>
</dbReference>
<keyword evidence="3" id="KW-1185">Reference proteome</keyword>
<dbReference type="KEGG" id="nio:NITINOP_1195"/>
<dbReference type="EMBL" id="LN885086">
    <property type="protein sequence ID" value="CUQ66170.1"/>
    <property type="molecule type" value="Genomic_DNA"/>
</dbReference>
<protein>
    <submittedName>
        <fullName evidence="2">Uncharacterized protein</fullName>
    </submittedName>
</protein>
<dbReference type="OrthoDB" id="9810008at2"/>
<gene>
    <name evidence="2" type="ORF">NITINOP_1195</name>
</gene>